<evidence type="ECO:0000256" key="4">
    <source>
        <dbReference type="ARBA" id="ARBA00022597"/>
    </source>
</evidence>
<dbReference type="Proteomes" id="UP001596227">
    <property type="component" value="Unassembled WGS sequence"/>
</dbReference>
<evidence type="ECO:0000256" key="5">
    <source>
        <dbReference type="ARBA" id="ARBA00022679"/>
    </source>
</evidence>
<dbReference type="SUPFAM" id="SSF53062">
    <property type="entry name" value="PTS system fructose IIA component-like"/>
    <property type="match status" value="1"/>
</dbReference>
<evidence type="ECO:0000256" key="6">
    <source>
        <dbReference type="ARBA" id="ARBA00022683"/>
    </source>
</evidence>
<keyword evidence="2" id="KW-0813">Transport</keyword>
<dbReference type="PANTHER" id="PTHR33799">
    <property type="entry name" value="PTS PERMEASE-RELATED-RELATED"/>
    <property type="match status" value="1"/>
</dbReference>
<keyword evidence="11" id="KW-1185">Reference proteome</keyword>
<dbReference type="PROSITE" id="PS51096">
    <property type="entry name" value="PTS_EIIA_TYPE_4"/>
    <property type="match status" value="1"/>
</dbReference>
<name>A0ABW1UJ23_9LACO</name>
<dbReference type="Gene3D" id="3.40.50.510">
    <property type="entry name" value="Phosphotransferase system, mannose-type IIA component"/>
    <property type="match status" value="1"/>
</dbReference>
<dbReference type="InterPro" id="IPR036662">
    <property type="entry name" value="PTS_EIIA_man-typ_sf"/>
</dbReference>
<evidence type="ECO:0000313" key="11">
    <source>
        <dbReference type="Proteomes" id="UP001596227"/>
    </source>
</evidence>
<dbReference type="CDD" id="cd00006">
    <property type="entry name" value="PTS_IIA_man"/>
    <property type="match status" value="1"/>
</dbReference>
<proteinExistence type="predicted"/>
<dbReference type="RefSeq" id="WP_137606930.1">
    <property type="nucleotide sequence ID" value="NZ_BJDH01000003.1"/>
</dbReference>
<comment type="caution">
    <text evidence="10">The sequence shown here is derived from an EMBL/GenBank/DDBJ whole genome shotgun (WGS) entry which is preliminary data.</text>
</comment>
<keyword evidence="7" id="KW-0418">Kinase</keyword>
<dbReference type="PANTHER" id="PTHR33799:SF1">
    <property type="entry name" value="PTS SYSTEM MANNOSE-SPECIFIC EIIAB COMPONENT-RELATED"/>
    <property type="match status" value="1"/>
</dbReference>
<dbReference type="EMBL" id="JBHSSB010000016">
    <property type="protein sequence ID" value="MFC6295201.1"/>
    <property type="molecule type" value="Genomic_DNA"/>
</dbReference>
<keyword evidence="5" id="KW-0808">Transferase</keyword>
<evidence type="ECO:0000313" key="10">
    <source>
        <dbReference type="EMBL" id="MFC6295201.1"/>
    </source>
</evidence>
<evidence type="ECO:0000259" key="9">
    <source>
        <dbReference type="PROSITE" id="PS51096"/>
    </source>
</evidence>
<keyword evidence="6" id="KW-0598">Phosphotransferase system</keyword>
<keyword evidence="3" id="KW-0963">Cytoplasm</keyword>
<dbReference type="InterPro" id="IPR004701">
    <property type="entry name" value="PTS_EIIA_man-typ"/>
</dbReference>
<keyword evidence="8" id="KW-0175">Coiled coil</keyword>
<keyword evidence="4 10" id="KW-0762">Sugar transport</keyword>
<accession>A0ABW1UJ23</accession>
<protein>
    <submittedName>
        <fullName evidence="10">PTS sugar transporter subunit IIA</fullName>
    </submittedName>
</protein>
<comment type="subcellular location">
    <subcellularLocation>
        <location evidence="1">Cytoplasm</location>
    </subcellularLocation>
</comment>
<organism evidence="10 11">
    <name type="scientific">Lactiplantibacillus daoliensis</name>
    <dbReference type="NCBI Taxonomy" id="2559916"/>
    <lineage>
        <taxon>Bacteria</taxon>
        <taxon>Bacillati</taxon>
        <taxon>Bacillota</taxon>
        <taxon>Bacilli</taxon>
        <taxon>Lactobacillales</taxon>
        <taxon>Lactobacillaceae</taxon>
        <taxon>Lactiplantibacillus</taxon>
    </lineage>
</organism>
<gene>
    <name evidence="10" type="ORF">ACFQH1_08295</name>
</gene>
<evidence type="ECO:0000256" key="2">
    <source>
        <dbReference type="ARBA" id="ARBA00022448"/>
    </source>
</evidence>
<feature type="domain" description="PTS EIIA type-4" evidence="9">
    <location>
        <begin position="2"/>
        <end position="117"/>
    </location>
</feature>
<dbReference type="Pfam" id="PF03610">
    <property type="entry name" value="EIIA-man"/>
    <property type="match status" value="1"/>
</dbReference>
<reference evidence="11" key="1">
    <citation type="journal article" date="2019" name="Int. J. Syst. Evol. Microbiol.">
        <title>The Global Catalogue of Microorganisms (GCM) 10K type strain sequencing project: providing services to taxonomists for standard genome sequencing and annotation.</title>
        <authorList>
            <consortium name="The Broad Institute Genomics Platform"/>
            <consortium name="The Broad Institute Genome Sequencing Center for Infectious Disease"/>
            <person name="Wu L."/>
            <person name="Ma J."/>
        </authorList>
    </citation>
    <scope>NUCLEOTIDE SEQUENCE [LARGE SCALE GENOMIC DNA]</scope>
    <source>
        <strain evidence="11">CCM 8934</strain>
    </source>
</reference>
<dbReference type="InterPro" id="IPR033887">
    <property type="entry name" value="PTS_IIA_man"/>
</dbReference>
<sequence length="134" mass="14518">MSRKIYFISHNDFAKGLKRSVEMIAGKQPNVTAYGLEPGGDPNEIVRQIEADIDTTDTVIILGDLEGGSVCNAALRLTVRPNVTLIAGTNLALALQVVLSSPEANLDDEIEEARKRIKKLKLKVSAVNDVEGLF</sequence>
<evidence type="ECO:0000256" key="1">
    <source>
        <dbReference type="ARBA" id="ARBA00004496"/>
    </source>
</evidence>
<evidence type="ECO:0000256" key="8">
    <source>
        <dbReference type="SAM" id="Coils"/>
    </source>
</evidence>
<evidence type="ECO:0000256" key="7">
    <source>
        <dbReference type="ARBA" id="ARBA00022777"/>
    </source>
</evidence>
<feature type="coiled-coil region" evidence="8">
    <location>
        <begin position="103"/>
        <end position="130"/>
    </location>
</feature>
<evidence type="ECO:0000256" key="3">
    <source>
        <dbReference type="ARBA" id="ARBA00022490"/>
    </source>
</evidence>
<dbReference type="InterPro" id="IPR051471">
    <property type="entry name" value="Bacterial_PTS_sugar_comp"/>
</dbReference>